<keyword evidence="1" id="KW-0255">Endonuclease</keyword>
<dbReference type="Gene3D" id="1.10.30.50">
    <property type="match status" value="1"/>
</dbReference>
<organism evidence="1">
    <name type="scientific">Methylophaga aminisulfidivorans</name>
    <dbReference type="NCBI Taxonomy" id="230105"/>
    <lineage>
        <taxon>Bacteria</taxon>
        <taxon>Pseudomonadati</taxon>
        <taxon>Pseudomonadota</taxon>
        <taxon>Gammaproteobacteria</taxon>
        <taxon>Thiotrichales</taxon>
        <taxon>Piscirickettsiaceae</taxon>
        <taxon>Methylophaga</taxon>
    </lineage>
</organism>
<comment type="caution">
    <text evidence="1">The sequence shown here is derived from an EMBL/GenBank/DDBJ whole genome shotgun (WGS) entry which is preliminary data.</text>
</comment>
<dbReference type="Proteomes" id="UP000886384">
    <property type="component" value="Unassembled WGS sequence"/>
</dbReference>
<protein>
    <submittedName>
        <fullName evidence="1">HNH endonuclease</fullName>
    </submittedName>
</protein>
<evidence type="ECO:0000313" key="1">
    <source>
        <dbReference type="EMBL" id="HEC73710.1"/>
    </source>
</evidence>
<accession>A0A7C1ZV69</accession>
<keyword evidence="1" id="KW-0378">Hydrolase</keyword>
<reference evidence="1" key="1">
    <citation type="journal article" date="2020" name="mSystems">
        <title>Genome- and Community-Level Interaction Insights into Carbon Utilization and Element Cycling Functions of Hydrothermarchaeota in Hydrothermal Sediment.</title>
        <authorList>
            <person name="Zhou Z."/>
            <person name="Liu Y."/>
            <person name="Xu W."/>
            <person name="Pan J."/>
            <person name="Luo Z.H."/>
            <person name="Li M."/>
        </authorList>
    </citation>
    <scope>NUCLEOTIDE SEQUENCE [LARGE SCALE GENOMIC DNA]</scope>
    <source>
        <strain evidence="1">HyVt-380</strain>
    </source>
</reference>
<dbReference type="GO" id="GO:0004519">
    <property type="term" value="F:endonuclease activity"/>
    <property type="evidence" value="ECO:0007669"/>
    <property type="project" value="UniProtKB-KW"/>
</dbReference>
<sequence length="339" mass="38250">MEFYEADPALENYWRGVILFGRNSASYKFALGKSLIDLATSPNDLIKLDDLAVPFSKHICEHLDLADKQGSSSGSKFLKTCRSFNNGEMSQSDLIAATSKLGFVNVIDAFHNVNGEEISKRFFIDERKSNGGIRVTDSLFELFSEKDQHDLYDETESRWRLVETAWELNLSKHLITVQADESGEILFTNNDNRRIDITSSRGALNGYQKGKCFYCFDSIGIVSGSDDLADVDHFLPHTLMSNGAGDNLNGVWNLVLACKDCNRGVGGKSARIPDISLLARLHKRNEYLITSHHPLRETLISQTGANEINRRDYLQHRYNRAKEILIHTWIPDPKAPETF</sequence>
<dbReference type="CDD" id="cd00085">
    <property type="entry name" value="HNHc"/>
    <property type="match status" value="1"/>
</dbReference>
<dbReference type="AlphaFoldDB" id="A0A7C1ZV69"/>
<proteinExistence type="predicted"/>
<dbReference type="EMBL" id="DRHY01000104">
    <property type="protein sequence ID" value="HEC73710.1"/>
    <property type="molecule type" value="Genomic_DNA"/>
</dbReference>
<keyword evidence="1" id="KW-0540">Nuclease</keyword>
<name>A0A7C1ZV69_9GAMM</name>
<gene>
    <name evidence="1" type="ORF">ENI26_04960</name>
</gene>
<dbReference type="InterPro" id="IPR003615">
    <property type="entry name" value="HNH_nuc"/>
</dbReference>